<dbReference type="SUPFAM" id="SSF47413">
    <property type="entry name" value="lambda repressor-like DNA-binding domains"/>
    <property type="match status" value="1"/>
</dbReference>
<organism evidence="1 2">
    <name type="scientific">Hymenobacter aquaticus</name>
    <dbReference type="NCBI Taxonomy" id="1867101"/>
    <lineage>
        <taxon>Bacteria</taxon>
        <taxon>Pseudomonadati</taxon>
        <taxon>Bacteroidota</taxon>
        <taxon>Cytophagia</taxon>
        <taxon>Cytophagales</taxon>
        <taxon>Hymenobacteraceae</taxon>
        <taxon>Hymenobacter</taxon>
    </lineage>
</organism>
<dbReference type="OrthoDB" id="887338at2"/>
<dbReference type="InterPro" id="IPR010982">
    <property type="entry name" value="Lambda_DNA-bd_dom_sf"/>
</dbReference>
<accession>A0A4Z0Q6Q7</accession>
<reference evidence="1 2" key="1">
    <citation type="submission" date="2019-04" db="EMBL/GenBank/DDBJ databases">
        <authorList>
            <person name="Feng G."/>
            <person name="Zhang J."/>
            <person name="Zhu H."/>
        </authorList>
    </citation>
    <scope>NUCLEOTIDE SEQUENCE [LARGE SCALE GENOMIC DNA]</scope>
    <source>
        <strain evidence="1 2">JCM 31653</strain>
    </source>
</reference>
<dbReference type="InterPro" id="IPR001387">
    <property type="entry name" value="Cro/C1-type_HTH"/>
</dbReference>
<gene>
    <name evidence="1" type="ORF">E5K00_08035</name>
</gene>
<sequence length="193" mass="21589">MLRKSYSTSRAAAVRRYFALSQLELARFLGVTRGQVAHVEAGRSTFSDTVYCRLRVLEGLMHALPTTPAEPRALPLPADLKPLRQRLLRCRYLAANVRYQLEDHHRYAQTHADRLLALARLRSVLFPASPPPLVDPAADPPRDQKWLTRLEFDTAVAPAPLSAAERALLELRLRHLEEEAALLAALLPPVPPA</sequence>
<comment type="caution">
    <text evidence="1">The sequence shown here is derived from an EMBL/GenBank/DDBJ whole genome shotgun (WGS) entry which is preliminary data.</text>
</comment>
<keyword evidence="2" id="KW-1185">Reference proteome</keyword>
<dbReference type="EMBL" id="SRLC01000001">
    <property type="protein sequence ID" value="TGE25136.1"/>
    <property type="molecule type" value="Genomic_DNA"/>
</dbReference>
<dbReference type="CDD" id="cd00093">
    <property type="entry name" value="HTH_XRE"/>
    <property type="match status" value="1"/>
</dbReference>
<dbReference type="AlphaFoldDB" id="A0A4Z0Q6Q7"/>
<name>A0A4Z0Q6Q7_9BACT</name>
<proteinExistence type="predicted"/>
<dbReference type="GO" id="GO:0003677">
    <property type="term" value="F:DNA binding"/>
    <property type="evidence" value="ECO:0007669"/>
    <property type="project" value="InterPro"/>
</dbReference>
<evidence type="ECO:0000313" key="1">
    <source>
        <dbReference type="EMBL" id="TGE25136.1"/>
    </source>
</evidence>
<dbReference type="Gene3D" id="1.10.260.40">
    <property type="entry name" value="lambda repressor-like DNA-binding domains"/>
    <property type="match status" value="1"/>
</dbReference>
<dbReference type="RefSeq" id="WP_135462715.1">
    <property type="nucleotide sequence ID" value="NZ_SRLC01000001.1"/>
</dbReference>
<evidence type="ECO:0000313" key="2">
    <source>
        <dbReference type="Proteomes" id="UP000297549"/>
    </source>
</evidence>
<protein>
    <submittedName>
        <fullName evidence="1">Uncharacterized protein</fullName>
    </submittedName>
</protein>
<dbReference type="Proteomes" id="UP000297549">
    <property type="component" value="Unassembled WGS sequence"/>
</dbReference>